<evidence type="ECO:0000313" key="1">
    <source>
        <dbReference type="EMBL" id="MEQ2443429.1"/>
    </source>
</evidence>
<comment type="caution">
    <text evidence="1">The sequence shown here is derived from an EMBL/GenBank/DDBJ whole genome shotgun (WGS) entry which is preliminary data.</text>
</comment>
<accession>A0ABV1E988</accession>
<proteinExistence type="predicted"/>
<protein>
    <submittedName>
        <fullName evidence="1">Uncharacterized protein</fullName>
    </submittedName>
</protein>
<dbReference type="EMBL" id="JBBMFK010000011">
    <property type="protein sequence ID" value="MEQ2443429.1"/>
    <property type="molecule type" value="Genomic_DNA"/>
</dbReference>
<dbReference type="Proteomes" id="UP001464378">
    <property type="component" value="Unassembled WGS sequence"/>
</dbReference>
<dbReference type="RefSeq" id="WP_349231655.1">
    <property type="nucleotide sequence ID" value="NZ_JBBMFK010000011.1"/>
</dbReference>
<organism evidence="1 2">
    <name type="scientific">Pseudoflavonifractor intestinihominis</name>
    <dbReference type="NCBI Taxonomy" id="3133171"/>
    <lineage>
        <taxon>Bacteria</taxon>
        <taxon>Bacillati</taxon>
        <taxon>Bacillota</taxon>
        <taxon>Clostridia</taxon>
        <taxon>Eubacteriales</taxon>
        <taxon>Oscillospiraceae</taxon>
        <taxon>Pseudoflavonifractor</taxon>
    </lineage>
</organism>
<evidence type="ECO:0000313" key="2">
    <source>
        <dbReference type="Proteomes" id="UP001464378"/>
    </source>
</evidence>
<gene>
    <name evidence="1" type="ORF">WMO64_08090</name>
</gene>
<name>A0ABV1E988_9FIRM</name>
<reference evidence="1 2" key="1">
    <citation type="submission" date="2024-03" db="EMBL/GenBank/DDBJ databases">
        <title>Human intestinal bacterial collection.</title>
        <authorList>
            <person name="Pauvert C."/>
            <person name="Hitch T.C.A."/>
            <person name="Clavel T."/>
        </authorList>
    </citation>
    <scope>NUCLEOTIDE SEQUENCE [LARGE SCALE GENOMIC DNA]</scope>
    <source>
        <strain evidence="1 2">CLA-AP-H29</strain>
    </source>
</reference>
<keyword evidence="2" id="KW-1185">Reference proteome</keyword>
<sequence>MEDTERGREELLDYLAARSGCAYLSDLRIPSAAVRLEQVLRKAPWGTWPGEAWQEAVSYITGEGSGAGEAEARDILIAWCRNCESRSRER</sequence>